<comment type="caution">
    <text evidence="2">The sequence shown here is derived from an EMBL/GenBank/DDBJ whole genome shotgun (WGS) entry which is preliminary data.</text>
</comment>
<evidence type="ECO:0000256" key="1">
    <source>
        <dbReference type="SAM" id="MobiDB-lite"/>
    </source>
</evidence>
<gene>
    <name evidence="2" type="ORF">IW249_001595</name>
</gene>
<dbReference type="Proteomes" id="UP000631791">
    <property type="component" value="Unassembled WGS sequence"/>
</dbReference>
<accession>A0ABS0JXS8</accession>
<evidence type="ECO:0000313" key="2">
    <source>
        <dbReference type="EMBL" id="MBG6101181.1"/>
    </source>
</evidence>
<feature type="region of interest" description="Disordered" evidence="1">
    <location>
        <begin position="218"/>
        <end position="246"/>
    </location>
</feature>
<organism evidence="2 3">
    <name type="scientific">Micromonospora vinacea</name>
    <dbReference type="NCBI Taxonomy" id="709878"/>
    <lineage>
        <taxon>Bacteria</taxon>
        <taxon>Bacillati</taxon>
        <taxon>Actinomycetota</taxon>
        <taxon>Actinomycetes</taxon>
        <taxon>Micromonosporales</taxon>
        <taxon>Micromonosporaceae</taxon>
        <taxon>Micromonospora</taxon>
    </lineage>
</organism>
<dbReference type="RefSeq" id="WP_231392449.1">
    <property type="nucleotide sequence ID" value="NZ_JADOTY010000001.1"/>
</dbReference>
<evidence type="ECO:0000313" key="3">
    <source>
        <dbReference type="Proteomes" id="UP000631791"/>
    </source>
</evidence>
<name>A0ABS0JXS8_9ACTN</name>
<proteinExistence type="predicted"/>
<dbReference type="EMBL" id="JADOTY010000001">
    <property type="protein sequence ID" value="MBG6101181.1"/>
    <property type="molecule type" value="Genomic_DNA"/>
</dbReference>
<reference evidence="2 3" key="1">
    <citation type="submission" date="2020-11" db="EMBL/GenBank/DDBJ databases">
        <title>Sequencing the genomes of 1000 actinobacteria strains.</title>
        <authorList>
            <person name="Klenk H.-P."/>
        </authorList>
    </citation>
    <scope>NUCLEOTIDE SEQUENCE [LARGE SCALE GENOMIC DNA]</scope>
    <source>
        <strain evidence="2 3">DSM 101695</strain>
    </source>
</reference>
<dbReference type="Gene3D" id="3.10.490.10">
    <property type="entry name" value="Gamma-glutamyl cyclotransferase-like"/>
    <property type="match status" value="1"/>
</dbReference>
<feature type="compositionally biased region" description="Low complexity" evidence="1">
    <location>
        <begin position="224"/>
        <end position="237"/>
    </location>
</feature>
<evidence type="ECO:0008006" key="4">
    <source>
        <dbReference type="Google" id="ProtNLM"/>
    </source>
</evidence>
<keyword evidence="3" id="KW-1185">Reference proteome</keyword>
<sequence length="246" mass="25729">MLVWYVSYGSNMHAARLAWYIDGGCPPGGKRTYPGCRDRRPPSRSAPVSLPGGIYFAGESGAWTGGMAFYDPQLPGQAAARAYLVTLEQFTDIAAQEMYRPPGDTADLIPATGAAIDAAVANGRATLGPGRYETLICPGNRDGVPLLTFTAPEGASAVRCRPPAPVYLGMIARGLSESHGWPAERIATYLAARPGVLGAWPLDAVAALVDEALVNGAPVPPVNRAGTPAARAPTSSAARRDSRRRG</sequence>
<protein>
    <recommendedName>
        <fullName evidence="4">Histone deacetylase</fullName>
    </recommendedName>
</protein>